<dbReference type="Pfam" id="PF16677">
    <property type="entry name" value="GP3_package"/>
    <property type="match status" value="1"/>
</dbReference>
<accession>A0ABT4D6C0</accession>
<evidence type="ECO:0000313" key="3">
    <source>
        <dbReference type="Proteomes" id="UP001144612"/>
    </source>
</evidence>
<keyword evidence="1" id="KW-0175">Coiled coil</keyword>
<evidence type="ECO:0000313" key="2">
    <source>
        <dbReference type="EMBL" id="MCY6957845.1"/>
    </source>
</evidence>
<dbReference type="RefSeq" id="WP_268060247.1">
    <property type="nucleotide sequence ID" value="NZ_JAPQFJ010000003.1"/>
</dbReference>
<protein>
    <submittedName>
        <fullName evidence="2">Terminase small subunit</fullName>
    </submittedName>
</protein>
<evidence type="ECO:0000256" key="1">
    <source>
        <dbReference type="SAM" id="Coils"/>
    </source>
</evidence>
<name>A0ABT4D6C0_9CLOT</name>
<gene>
    <name evidence="2" type="ORF">OW729_04410</name>
</gene>
<comment type="caution">
    <text evidence="2">The sequence shown here is derived from an EMBL/GenBank/DDBJ whole genome shotgun (WGS) entry which is preliminary data.</text>
</comment>
<proteinExistence type="predicted"/>
<feature type="coiled-coil region" evidence="1">
    <location>
        <begin position="103"/>
        <end position="130"/>
    </location>
</feature>
<sequence>MPKPKFNVNDIIEKLNIFIDENEEPLIQEFCLQYGISRSRFYDYAAENKQLSDTIQKAIDKQEIFLIKNTERGKLNPTFVIFRLKQKCFGWKDKQEIDQTVNAEVVTLTQDQKEKKLKELKERLNDIYDKD</sequence>
<dbReference type="EMBL" id="JAPQFJ010000003">
    <property type="protein sequence ID" value="MCY6957845.1"/>
    <property type="molecule type" value="Genomic_DNA"/>
</dbReference>
<dbReference type="Proteomes" id="UP001144612">
    <property type="component" value="Unassembled WGS sequence"/>
</dbReference>
<dbReference type="Gene3D" id="1.10.132.80">
    <property type="match status" value="1"/>
</dbReference>
<organism evidence="2 3">
    <name type="scientific">Clostridium brassicae</name>
    <dbReference type="NCBI Taxonomy" id="2999072"/>
    <lineage>
        <taxon>Bacteria</taxon>
        <taxon>Bacillati</taxon>
        <taxon>Bacillota</taxon>
        <taxon>Clostridia</taxon>
        <taxon>Eubacteriales</taxon>
        <taxon>Clostridiaceae</taxon>
        <taxon>Clostridium</taxon>
    </lineage>
</organism>
<keyword evidence="3" id="KW-1185">Reference proteome</keyword>
<reference evidence="2" key="1">
    <citation type="submission" date="2022-12" db="EMBL/GenBank/DDBJ databases">
        <title>Clostridium sp. nov., isolated from industrial wastewater.</title>
        <authorList>
            <person name="Jiayan W."/>
        </authorList>
    </citation>
    <scope>NUCLEOTIDE SEQUENCE</scope>
    <source>
        <strain evidence="2">ZC22-4</strain>
    </source>
</reference>
<dbReference type="InterPro" id="IPR032066">
    <property type="entry name" value="GP3_package"/>
</dbReference>